<dbReference type="SUPFAM" id="SSF50494">
    <property type="entry name" value="Trypsin-like serine proteases"/>
    <property type="match status" value="1"/>
</dbReference>
<dbReference type="Proteomes" id="UP000315377">
    <property type="component" value="Chromosome"/>
</dbReference>
<evidence type="ECO:0000256" key="1">
    <source>
        <dbReference type="ARBA" id="ARBA00022825"/>
    </source>
</evidence>
<evidence type="ECO:0000313" key="4">
    <source>
        <dbReference type="EMBL" id="QDM43753.1"/>
    </source>
</evidence>
<keyword evidence="1" id="KW-0378">Hydrolase</keyword>
<proteinExistence type="predicted"/>
<feature type="signal peptide" evidence="2">
    <location>
        <begin position="1"/>
        <end position="24"/>
    </location>
</feature>
<protein>
    <submittedName>
        <fullName evidence="3">S1 family peptidase</fullName>
    </submittedName>
</protein>
<evidence type="ECO:0000313" key="5">
    <source>
        <dbReference type="Proteomes" id="UP000315377"/>
    </source>
</evidence>
<reference evidence="3 6" key="2">
    <citation type="submission" date="2022-05" db="EMBL/GenBank/DDBJ databases">
        <title>Genome Sequencing of Bee-Associated Microbes.</title>
        <authorList>
            <person name="Dunlap C."/>
        </authorList>
    </citation>
    <scope>NUCLEOTIDE SEQUENCE [LARGE SCALE GENOMIC DNA]</scope>
    <source>
        <strain evidence="3 6">NRRL B-14613</strain>
    </source>
</reference>
<keyword evidence="6" id="KW-1185">Reference proteome</keyword>
<dbReference type="GeneID" id="76996252"/>
<accession>A0AAP9DSY8</accession>
<dbReference type="EMBL" id="CP041405">
    <property type="protein sequence ID" value="QDM43753.1"/>
    <property type="molecule type" value="Genomic_DNA"/>
</dbReference>
<dbReference type="AlphaFoldDB" id="A0AAP9DSY8"/>
<dbReference type="EMBL" id="JAMDMM010000039">
    <property type="protein sequence ID" value="MCY9609435.1"/>
    <property type="molecule type" value="Genomic_DNA"/>
</dbReference>
<evidence type="ECO:0000256" key="2">
    <source>
        <dbReference type="SAM" id="SignalP"/>
    </source>
</evidence>
<evidence type="ECO:0000313" key="3">
    <source>
        <dbReference type="EMBL" id="MCY9609435.1"/>
    </source>
</evidence>
<dbReference type="GO" id="GO:0008236">
    <property type="term" value="F:serine-type peptidase activity"/>
    <property type="evidence" value="ECO:0007669"/>
    <property type="project" value="UniProtKB-KW"/>
</dbReference>
<gene>
    <name evidence="4" type="ORF">FLT43_09750</name>
    <name evidence="3" type="ORF">M5W83_19995</name>
</gene>
<dbReference type="Proteomes" id="UP001209276">
    <property type="component" value="Unassembled WGS sequence"/>
</dbReference>
<keyword evidence="2" id="KW-0732">Signal</keyword>
<reference evidence="4 5" key="1">
    <citation type="submission" date="2019-07" db="EMBL/GenBank/DDBJ databases">
        <title>Paenibacillus thiaminolyticus NRRL B-4156.</title>
        <authorList>
            <person name="Hehnly C."/>
            <person name="Zhang L."/>
        </authorList>
    </citation>
    <scope>NUCLEOTIDE SEQUENCE [LARGE SCALE GENOMIC DNA]</scope>
    <source>
        <strain evidence="4 5">NRRL B-4156</strain>
    </source>
</reference>
<sequence>MKLRKLVSLIFLASFLLFSSIISAAEDIADKYGWITIKGSISDIAEITQKNNFNRIPYPLELTISPDNLTNKLFLENYVEKQRIKQDFPAIKKLIENEPAQYSGHYYNADKGTVIIQITENLDFLKAQVRNSVQNYDKVQFEVTKYSWAEIENAKEIIIQNVEPGTVRALIPDVKNNKLIIAFDEEALINEETVSSLISHPEMLEFTTMPASALIAETDDTSYDSPFPIGSKIGGDYVKKNENEYEYYICTTGYFGADQNDQEVLVTAGHCQNKPRINTEWYQPTWKTPTIGRFTFRTTSAVDGTNGYIKLHSSYSGRPRVPYPSSSNMAMITGVYTSDTPGDTIYFRGANSGTTTSGTISYSNVDIYWGKGGYGYKRAEVLATGYSSIGGDSGGPLLTNYSYDNDLTGWTFDLAGTHTGVVTLTSTESPIPPGTYKVYEPIWTTFNDLNLTRIKVIAKP</sequence>
<keyword evidence="1" id="KW-0720">Serine protease</keyword>
<dbReference type="Gene3D" id="2.40.10.10">
    <property type="entry name" value="Trypsin-like serine proteases"/>
    <property type="match status" value="2"/>
</dbReference>
<dbReference type="RefSeq" id="WP_087445071.1">
    <property type="nucleotide sequence ID" value="NZ_CABMNB010000047.1"/>
</dbReference>
<dbReference type="InterPro" id="IPR043504">
    <property type="entry name" value="Peptidase_S1_PA_chymotrypsin"/>
</dbReference>
<keyword evidence="1" id="KW-0645">Protease</keyword>
<dbReference type="InterPro" id="IPR009003">
    <property type="entry name" value="Peptidase_S1_PA"/>
</dbReference>
<feature type="chain" id="PRO_5042849489" evidence="2">
    <location>
        <begin position="25"/>
        <end position="460"/>
    </location>
</feature>
<evidence type="ECO:0000313" key="6">
    <source>
        <dbReference type="Proteomes" id="UP001209276"/>
    </source>
</evidence>
<organism evidence="4 5">
    <name type="scientific">Paenibacillus thiaminolyticus</name>
    <name type="common">Bacillus thiaminolyticus</name>
    <dbReference type="NCBI Taxonomy" id="49283"/>
    <lineage>
        <taxon>Bacteria</taxon>
        <taxon>Bacillati</taxon>
        <taxon>Bacillota</taxon>
        <taxon>Bacilli</taxon>
        <taxon>Bacillales</taxon>
        <taxon>Paenibacillaceae</taxon>
        <taxon>Paenibacillus</taxon>
    </lineage>
</organism>
<name>A0AAP9DSY8_PANTH</name>